<dbReference type="OrthoDB" id="9810648at2"/>
<dbReference type="GO" id="GO:0016787">
    <property type="term" value="F:hydrolase activity"/>
    <property type="evidence" value="ECO:0007669"/>
    <property type="project" value="UniProtKB-KW"/>
</dbReference>
<dbReference type="PROSITE" id="PS51462">
    <property type="entry name" value="NUDIX"/>
    <property type="match status" value="1"/>
</dbReference>
<evidence type="ECO:0000313" key="4">
    <source>
        <dbReference type="EMBL" id="RST94618.1"/>
    </source>
</evidence>
<dbReference type="PANTHER" id="PTHR43736">
    <property type="entry name" value="ADP-RIBOSE PYROPHOSPHATASE"/>
    <property type="match status" value="1"/>
</dbReference>
<evidence type="ECO:0000256" key="1">
    <source>
        <dbReference type="ARBA" id="ARBA00005582"/>
    </source>
</evidence>
<reference evidence="4 5" key="1">
    <citation type="submission" date="2017-05" db="EMBL/GenBank/DDBJ databases">
        <title>Vagococcus spp. assemblies.</title>
        <authorList>
            <person name="Gulvik C.A."/>
        </authorList>
    </citation>
    <scope>NUCLEOTIDE SEQUENCE [LARGE SCALE GENOMIC DNA]</scope>
    <source>
        <strain evidence="4 5">SS1994</strain>
    </source>
</reference>
<dbReference type="Pfam" id="PF00293">
    <property type="entry name" value="NUDIX"/>
    <property type="match status" value="1"/>
</dbReference>
<dbReference type="InterPro" id="IPR000086">
    <property type="entry name" value="NUDIX_hydrolase_dom"/>
</dbReference>
<dbReference type="Gene3D" id="3.90.79.10">
    <property type="entry name" value="Nucleoside Triphosphate Pyrophosphohydrolase"/>
    <property type="match status" value="1"/>
</dbReference>
<name>A0A429ZLT4_9ENTE</name>
<dbReference type="PROSITE" id="PS00893">
    <property type="entry name" value="NUDIX_BOX"/>
    <property type="match status" value="1"/>
</dbReference>
<comment type="similarity">
    <text evidence="1">Belongs to the Nudix hydrolase family.</text>
</comment>
<comment type="caution">
    <text evidence="4">The sequence shown here is derived from an EMBL/GenBank/DDBJ whole genome shotgun (WGS) entry which is preliminary data.</text>
</comment>
<dbReference type="AlphaFoldDB" id="A0A429ZLT4"/>
<evidence type="ECO:0000259" key="3">
    <source>
        <dbReference type="PROSITE" id="PS51462"/>
    </source>
</evidence>
<proteinExistence type="inferred from homology"/>
<dbReference type="SUPFAM" id="SSF55811">
    <property type="entry name" value="Nudix"/>
    <property type="match status" value="1"/>
</dbReference>
<feature type="domain" description="Nudix hydrolase" evidence="3">
    <location>
        <begin position="12"/>
        <end position="138"/>
    </location>
</feature>
<keyword evidence="2" id="KW-0378">Hydrolase</keyword>
<evidence type="ECO:0000313" key="5">
    <source>
        <dbReference type="Proteomes" id="UP000288490"/>
    </source>
</evidence>
<evidence type="ECO:0000256" key="2">
    <source>
        <dbReference type="ARBA" id="ARBA00022801"/>
    </source>
</evidence>
<protein>
    <recommendedName>
        <fullName evidence="3">Nudix hydrolase domain-containing protein</fullName>
    </recommendedName>
</protein>
<dbReference type="EMBL" id="NGJT01000007">
    <property type="protein sequence ID" value="RST94618.1"/>
    <property type="molecule type" value="Genomic_DNA"/>
</dbReference>
<dbReference type="Proteomes" id="UP000288490">
    <property type="component" value="Unassembled WGS sequence"/>
</dbReference>
<dbReference type="InterPro" id="IPR015797">
    <property type="entry name" value="NUDIX_hydrolase-like_dom_sf"/>
</dbReference>
<keyword evidence="5" id="KW-1185">Reference proteome</keyword>
<dbReference type="RefSeq" id="WP_125957254.1">
    <property type="nucleotide sequence ID" value="NZ_JAQEJV010000008.1"/>
</dbReference>
<sequence length="138" mass="16097">MKVTTYDLEEISDEQLVIAMIVARYKGKNVYVRYKDRTTFEIPGGHRELNETIEECAKRELMEETGAIKFILKPLFILGVDREGIEDYGQVYSAEIEEFSTKLEYEMEEVVFLDDEPEENTYPAIQSAIKNRLSKKEL</sequence>
<organism evidence="4 5">
    <name type="scientific">Vagococcus bubulae</name>
    <dbReference type="NCBI Taxonomy" id="1977868"/>
    <lineage>
        <taxon>Bacteria</taxon>
        <taxon>Bacillati</taxon>
        <taxon>Bacillota</taxon>
        <taxon>Bacilli</taxon>
        <taxon>Lactobacillales</taxon>
        <taxon>Enterococcaceae</taxon>
        <taxon>Vagococcus</taxon>
    </lineage>
</organism>
<dbReference type="PANTHER" id="PTHR43736:SF1">
    <property type="entry name" value="DIHYDRONEOPTERIN TRIPHOSPHATE DIPHOSPHATASE"/>
    <property type="match status" value="1"/>
</dbReference>
<dbReference type="InterPro" id="IPR020084">
    <property type="entry name" value="NUDIX_hydrolase_CS"/>
</dbReference>
<gene>
    <name evidence="4" type="ORF">CBF36_05275</name>
</gene>
<accession>A0A429ZLT4</accession>